<evidence type="ECO:0000256" key="1">
    <source>
        <dbReference type="ARBA" id="ARBA00004141"/>
    </source>
</evidence>
<feature type="transmembrane region" description="Helical" evidence="6">
    <location>
        <begin position="157"/>
        <end position="179"/>
    </location>
</feature>
<dbReference type="EMBL" id="JABVED010000001">
    <property type="protein sequence ID" value="MBC6445763.1"/>
    <property type="molecule type" value="Genomic_DNA"/>
</dbReference>
<protein>
    <recommendedName>
        <fullName evidence="6">Transport permease protein</fullName>
    </recommendedName>
</protein>
<keyword evidence="6" id="KW-0813">Transport</keyword>
<feature type="transmembrane region" description="Helical" evidence="6">
    <location>
        <begin position="120"/>
        <end position="145"/>
    </location>
</feature>
<dbReference type="RefSeq" id="WP_187217824.1">
    <property type="nucleotide sequence ID" value="NZ_JABVED010000001.1"/>
</dbReference>
<evidence type="ECO:0000313" key="9">
    <source>
        <dbReference type="Proteomes" id="UP000734823"/>
    </source>
</evidence>
<evidence type="ECO:0000256" key="6">
    <source>
        <dbReference type="RuleBase" id="RU361157"/>
    </source>
</evidence>
<organism evidence="8 9">
    <name type="scientific">Actinokineospora xionganensis</name>
    <dbReference type="NCBI Taxonomy" id="2684470"/>
    <lineage>
        <taxon>Bacteria</taxon>
        <taxon>Bacillati</taxon>
        <taxon>Actinomycetota</taxon>
        <taxon>Actinomycetes</taxon>
        <taxon>Pseudonocardiales</taxon>
        <taxon>Pseudonocardiaceae</taxon>
        <taxon>Actinokineospora</taxon>
    </lineage>
</organism>
<dbReference type="InterPro" id="IPR051784">
    <property type="entry name" value="Nod_factor_ABC_transporter"/>
</dbReference>
<dbReference type="InterPro" id="IPR000412">
    <property type="entry name" value="ABC_2_transport"/>
</dbReference>
<feature type="transmembrane region" description="Helical" evidence="6">
    <location>
        <begin position="76"/>
        <end position="99"/>
    </location>
</feature>
<accession>A0ABR7KZT3</accession>
<proteinExistence type="inferred from homology"/>
<keyword evidence="5" id="KW-0046">Antibiotic resistance</keyword>
<keyword evidence="2 6" id="KW-0812">Transmembrane</keyword>
<sequence>MSTMTSTVDKSMMYALTDSATMLRRNLKRMLRYPSMTVLLIGMPIVFLLLFVYVFGGALGAGIGGAAGGRAEYLDYVTPAIILMTISSAVQGTSISVAMDMTEGIVDRFRTMAIARVSVLTGHVVGSLIQTMLAITAVLGVALAIGFRPSAGVGDWLAVVGVLVMMAFAFIWLSVALGLASKSVEAASNVGMPLVLLPFLGSGFVPTDSMPMVLRWFAEYQPFTPLIETLRGLLMGTPIGNNAAIAVGWCVVIALGGYLWSTKLFNRESSR</sequence>
<evidence type="ECO:0000256" key="3">
    <source>
        <dbReference type="ARBA" id="ARBA00022989"/>
    </source>
</evidence>
<dbReference type="Pfam" id="PF01061">
    <property type="entry name" value="ABC2_membrane"/>
    <property type="match status" value="1"/>
</dbReference>
<evidence type="ECO:0000259" key="7">
    <source>
        <dbReference type="PROSITE" id="PS51012"/>
    </source>
</evidence>
<evidence type="ECO:0000256" key="2">
    <source>
        <dbReference type="ARBA" id="ARBA00022692"/>
    </source>
</evidence>
<keyword evidence="3 6" id="KW-1133">Transmembrane helix</keyword>
<comment type="caution">
    <text evidence="8">The sequence shown here is derived from an EMBL/GenBank/DDBJ whole genome shotgun (WGS) entry which is preliminary data.</text>
</comment>
<comment type="caution">
    <text evidence="6">Lacks conserved residue(s) required for the propagation of feature annotation.</text>
</comment>
<dbReference type="PIRSF" id="PIRSF006648">
    <property type="entry name" value="DrrB"/>
    <property type="match status" value="1"/>
</dbReference>
<dbReference type="PROSITE" id="PS51012">
    <property type="entry name" value="ABC_TM2"/>
    <property type="match status" value="1"/>
</dbReference>
<dbReference type="InterPro" id="IPR047817">
    <property type="entry name" value="ABC2_TM_bact-type"/>
</dbReference>
<reference evidence="8 9" key="1">
    <citation type="submission" date="2020-06" db="EMBL/GenBank/DDBJ databases">
        <title>Actinokineospora xiongansis sp. nov., isolated from soil of Baiyangdian.</title>
        <authorList>
            <person name="Zhang X."/>
        </authorList>
    </citation>
    <scope>NUCLEOTIDE SEQUENCE [LARGE SCALE GENOMIC DNA]</scope>
    <source>
        <strain evidence="8 9">HBU206404</strain>
    </source>
</reference>
<gene>
    <name evidence="8" type="ORF">GPZ80_01085</name>
</gene>
<name>A0ABR7KZT3_9PSEU</name>
<keyword evidence="9" id="KW-1185">Reference proteome</keyword>
<dbReference type="PANTHER" id="PTHR43229">
    <property type="entry name" value="NODULATION PROTEIN J"/>
    <property type="match status" value="1"/>
</dbReference>
<feature type="transmembrane region" description="Helical" evidence="6">
    <location>
        <begin position="186"/>
        <end position="205"/>
    </location>
</feature>
<dbReference type="Proteomes" id="UP000734823">
    <property type="component" value="Unassembled WGS sequence"/>
</dbReference>
<comment type="similarity">
    <text evidence="6">Belongs to the ABC-2 integral membrane protein family.</text>
</comment>
<evidence type="ECO:0000256" key="5">
    <source>
        <dbReference type="ARBA" id="ARBA00023251"/>
    </source>
</evidence>
<dbReference type="PANTHER" id="PTHR43229:SF2">
    <property type="entry name" value="NODULATION PROTEIN J"/>
    <property type="match status" value="1"/>
</dbReference>
<keyword evidence="6" id="KW-1003">Cell membrane</keyword>
<evidence type="ECO:0000313" key="8">
    <source>
        <dbReference type="EMBL" id="MBC6445763.1"/>
    </source>
</evidence>
<comment type="subcellular location">
    <subcellularLocation>
        <location evidence="6">Cell membrane</location>
        <topology evidence="6">Multi-pass membrane protein</topology>
    </subcellularLocation>
    <subcellularLocation>
        <location evidence="1">Membrane</location>
        <topology evidence="1">Multi-pass membrane protein</topology>
    </subcellularLocation>
</comment>
<feature type="domain" description="ABC transmembrane type-2" evidence="7">
    <location>
        <begin position="35"/>
        <end position="268"/>
    </location>
</feature>
<feature type="transmembrane region" description="Helical" evidence="6">
    <location>
        <begin position="243"/>
        <end position="261"/>
    </location>
</feature>
<dbReference type="InterPro" id="IPR013525">
    <property type="entry name" value="ABC2_TM"/>
</dbReference>
<evidence type="ECO:0000256" key="4">
    <source>
        <dbReference type="ARBA" id="ARBA00023136"/>
    </source>
</evidence>
<keyword evidence="4 6" id="KW-0472">Membrane</keyword>